<proteinExistence type="predicted"/>
<dbReference type="AlphaFoldDB" id="A0A2P5BF64"/>
<evidence type="ECO:0000313" key="2">
    <source>
        <dbReference type="Proteomes" id="UP000237105"/>
    </source>
</evidence>
<keyword evidence="2" id="KW-1185">Reference proteome</keyword>
<dbReference type="Proteomes" id="UP000237105">
    <property type="component" value="Unassembled WGS sequence"/>
</dbReference>
<organism evidence="1 2">
    <name type="scientific">Parasponia andersonii</name>
    <name type="common">Sponia andersonii</name>
    <dbReference type="NCBI Taxonomy" id="3476"/>
    <lineage>
        <taxon>Eukaryota</taxon>
        <taxon>Viridiplantae</taxon>
        <taxon>Streptophyta</taxon>
        <taxon>Embryophyta</taxon>
        <taxon>Tracheophyta</taxon>
        <taxon>Spermatophyta</taxon>
        <taxon>Magnoliopsida</taxon>
        <taxon>eudicotyledons</taxon>
        <taxon>Gunneridae</taxon>
        <taxon>Pentapetalae</taxon>
        <taxon>rosids</taxon>
        <taxon>fabids</taxon>
        <taxon>Rosales</taxon>
        <taxon>Cannabaceae</taxon>
        <taxon>Parasponia</taxon>
    </lineage>
</organism>
<protein>
    <submittedName>
        <fullName evidence="1">Uncharacterized protein</fullName>
    </submittedName>
</protein>
<name>A0A2P5BF64_PARAD</name>
<sequence length="61" mass="6763">MALALAYVESWFSKYKLSNHHLNVSSLITTTVAPSWSLPPFGKLKLSTSMQRLIEPTVLSA</sequence>
<gene>
    <name evidence="1" type="ORF">PanWU01x14_243890</name>
</gene>
<accession>A0A2P5BF64</accession>
<comment type="caution">
    <text evidence="1">The sequence shown here is derived from an EMBL/GenBank/DDBJ whole genome shotgun (WGS) entry which is preliminary data.</text>
</comment>
<dbReference type="EMBL" id="JXTB01000294">
    <property type="protein sequence ID" value="PON47430.1"/>
    <property type="molecule type" value="Genomic_DNA"/>
</dbReference>
<evidence type="ECO:0000313" key="1">
    <source>
        <dbReference type="EMBL" id="PON47430.1"/>
    </source>
</evidence>
<reference evidence="2" key="1">
    <citation type="submission" date="2016-06" db="EMBL/GenBank/DDBJ databases">
        <title>Parallel loss of symbiosis genes in relatives of nitrogen-fixing non-legume Parasponia.</title>
        <authorList>
            <person name="Van Velzen R."/>
            <person name="Holmer R."/>
            <person name="Bu F."/>
            <person name="Rutten L."/>
            <person name="Van Zeijl A."/>
            <person name="Liu W."/>
            <person name="Santuari L."/>
            <person name="Cao Q."/>
            <person name="Sharma T."/>
            <person name="Shen D."/>
            <person name="Roswanjaya Y."/>
            <person name="Wardhani T."/>
            <person name="Kalhor M.S."/>
            <person name="Jansen J."/>
            <person name="Van den Hoogen J."/>
            <person name="Gungor B."/>
            <person name="Hartog M."/>
            <person name="Hontelez J."/>
            <person name="Verver J."/>
            <person name="Yang W.-C."/>
            <person name="Schijlen E."/>
            <person name="Repin R."/>
            <person name="Schilthuizen M."/>
            <person name="Schranz E."/>
            <person name="Heidstra R."/>
            <person name="Miyata K."/>
            <person name="Fedorova E."/>
            <person name="Kohlen W."/>
            <person name="Bisseling T."/>
            <person name="Smit S."/>
            <person name="Geurts R."/>
        </authorList>
    </citation>
    <scope>NUCLEOTIDE SEQUENCE [LARGE SCALE GENOMIC DNA]</scope>
    <source>
        <strain evidence="2">cv. WU1-14</strain>
    </source>
</reference>
<dbReference type="OrthoDB" id="10427382at2759"/>